<dbReference type="EMBL" id="JARQWQ010000033">
    <property type="protein sequence ID" value="KAK2561325.1"/>
    <property type="molecule type" value="Genomic_DNA"/>
</dbReference>
<sequence length="350" mass="38891">MTSTQEENAKLQGDFNSTENESNVLDSRPVRCFPTVKRSFRQKQSNWRWRWKNFTSKMDGNATNSSTDEPDESELDSSEGDHMKVKNEQAVNSNENGDMFNEEAVKLTTSKDDYSPCITLIEKFQEAVIDNAVRVIQAAFKRFRERQRFLKLRKAATVIQRVVRKWLGNKRSCKALECHLTIKGSGQPADMVQNKLSSCSNSQGQNIDETVGNDESTAIIGSQIKLEDKNHDNLEGFDCCEDWIENKDSISVETSDGTTQFEDTNSLECLDISSLCGSCDNICDAGLSIDPCEDSHRAVDPDALSLADSGIDTCSDTGVEAALTDECKFLSSENPSPNALNMEENSATLL</sequence>
<dbReference type="InterPro" id="IPR027417">
    <property type="entry name" value="P-loop_NTPase"/>
</dbReference>
<dbReference type="SUPFAM" id="SSF52540">
    <property type="entry name" value="P-loop containing nucleoside triphosphate hydrolases"/>
    <property type="match status" value="1"/>
</dbReference>
<proteinExistence type="predicted"/>
<feature type="compositionally biased region" description="Acidic residues" evidence="1">
    <location>
        <begin position="68"/>
        <end position="78"/>
    </location>
</feature>
<organism evidence="2 3">
    <name type="scientific">Acropora cervicornis</name>
    <name type="common">Staghorn coral</name>
    <dbReference type="NCBI Taxonomy" id="6130"/>
    <lineage>
        <taxon>Eukaryota</taxon>
        <taxon>Metazoa</taxon>
        <taxon>Cnidaria</taxon>
        <taxon>Anthozoa</taxon>
        <taxon>Hexacorallia</taxon>
        <taxon>Scleractinia</taxon>
        <taxon>Astrocoeniina</taxon>
        <taxon>Acroporidae</taxon>
        <taxon>Acropora</taxon>
    </lineage>
</organism>
<accession>A0AAD9QI36</accession>
<protein>
    <submittedName>
        <fullName evidence="2">Uncharacterized protein</fullName>
    </submittedName>
</protein>
<evidence type="ECO:0000313" key="3">
    <source>
        <dbReference type="Proteomes" id="UP001249851"/>
    </source>
</evidence>
<reference evidence="2" key="2">
    <citation type="journal article" date="2023" name="Science">
        <title>Genomic signatures of disease resistance in endangered staghorn corals.</title>
        <authorList>
            <person name="Vollmer S.V."/>
            <person name="Selwyn J.D."/>
            <person name="Despard B.A."/>
            <person name="Roesel C.L."/>
        </authorList>
    </citation>
    <scope>NUCLEOTIDE SEQUENCE</scope>
    <source>
        <strain evidence="2">K2</strain>
    </source>
</reference>
<name>A0AAD9QI36_ACRCE</name>
<feature type="region of interest" description="Disordered" evidence="1">
    <location>
        <begin position="1"/>
        <end position="28"/>
    </location>
</feature>
<dbReference type="AlphaFoldDB" id="A0AAD9QI36"/>
<gene>
    <name evidence="2" type="ORF">P5673_015821</name>
</gene>
<dbReference type="Gene3D" id="1.20.5.190">
    <property type="match status" value="1"/>
</dbReference>
<dbReference type="Proteomes" id="UP001249851">
    <property type="component" value="Unassembled WGS sequence"/>
</dbReference>
<feature type="compositionally biased region" description="Polar residues" evidence="1">
    <location>
        <begin position="14"/>
        <end position="25"/>
    </location>
</feature>
<evidence type="ECO:0000256" key="1">
    <source>
        <dbReference type="SAM" id="MobiDB-lite"/>
    </source>
</evidence>
<keyword evidence="3" id="KW-1185">Reference proteome</keyword>
<reference evidence="2" key="1">
    <citation type="journal article" date="2023" name="G3 (Bethesda)">
        <title>Whole genome assembly and annotation of the endangered Caribbean coral Acropora cervicornis.</title>
        <authorList>
            <person name="Selwyn J.D."/>
            <person name="Vollmer S.V."/>
        </authorList>
    </citation>
    <scope>NUCLEOTIDE SEQUENCE</scope>
    <source>
        <strain evidence="2">K2</strain>
    </source>
</reference>
<feature type="region of interest" description="Disordered" evidence="1">
    <location>
        <begin position="58"/>
        <end position="82"/>
    </location>
</feature>
<evidence type="ECO:0000313" key="2">
    <source>
        <dbReference type="EMBL" id="KAK2561325.1"/>
    </source>
</evidence>
<comment type="caution">
    <text evidence="2">The sequence shown here is derived from an EMBL/GenBank/DDBJ whole genome shotgun (WGS) entry which is preliminary data.</text>
</comment>